<dbReference type="EMBL" id="KK785006">
    <property type="protein sequence ID" value="KDO53851.1"/>
    <property type="molecule type" value="Genomic_DNA"/>
</dbReference>
<dbReference type="Gene3D" id="1.20.1050.10">
    <property type="match status" value="1"/>
</dbReference>
<evidence type="ECO:0000256" key="1">
    <source>
        <dbReference type="SAM" id="SignalP"/>
    </source>
</evidence>
<dbReference type="PANTHER" id="PTHR42673">
    <property type="entry name" value="MALEYLACETOACETATE ISOMERASE"/>
    <property type="match status" value="1"/>
</dbReference>
<dbReference type="PANTHER" id="PTHR42673:SF4">
    <property type="entry name" value="MALEYLACETOACETATE ISOMERASE"/>
    <property type="match status" value="1"/>
</dbReference>
<evidence type="ECO:0000313" key="3">
    <source>
        <dbReference type="Proteomes" id="UP000027120"/>
    </source>
</evidence>
<dbReference type="Proteomes" id="UP000027120">
    <property type="component" value="Unassembled WGS sequence"/>
</dbReference>
<feature type="chain" id="PRO_5001636576" evidence="1">
    <location>
        <begin position="19"/>
        <end position="60"/>
    </location>
</feature>
<evidence type="ECO:0000313" key="2">
    <source>
        <dbReference type="EMBL" id="KDO53851.1"/>
    </source>
</evidence>
<protein>
    <submittedName>
        <fullName evidence="2">Uncharacterized protein</fullName>
    </submittedName>
</protein>
<accession>A0A067ESG7</accession>
<dbReference type="AlphaFoldDB" id="A0A067ESG7"/>
<keyword evidence="3" id="KW-1185">Reference proteome</keyword>
<dbReference type="STRING" id="2711.A0A067ESG7"/>
<reference evidence="2 3" key="1">
    <citation type="submission" date="2014-04" db="EMBL/GenBank/DDBJ databases">
        <authorList>
            <consortium name="International Citrus Genome Consortium"/>
            <person name="Gmitter F."/>
            <person name="Chen C."/>
            <person name="Farmerie W."/>
            <person name="Harkins T."/>
            <person name="Desany B."/>
            <person name="Mohiuddin M."/>
            <person name="Kodira C."/>
            <person name="Borodovsky M."/>
            <person name="Lomsadze A."/>
            <person name="Burns P."/>
            <person name="Jenkins J."/>
            <person name="Prochnik S."/>
            <person name="Shu S."/>
            <person name="Chapman J."/>
            <person name="Pitluck S."/>
            <person name="Schmutz J."/>
            <person name="Rokhsar D."/>
        </authorList>
    </citation>
    <scope>NUCLEOTIDE SEQUENCE</scope>
</reference>
<sequence length="60" mass="6899">MLYLILFAILMYLEEKNPQHPLLPSDLKRKAINYQAAYLVSSSIQPLQSLPVLVVSHQDF</sequence>
<dbReference type="eggNOG" id="KOG0868">
    <property type="taxonomic scope" value="Eukaryota"/>
</dbReference>
<feature type="signal peptide" evidence="1">
    <location>
        <begin position="1"/>
        <end position="18"/>
    </location>
</feature>
<name>A0A067ESG7_CITSI</name>
<organism evidence="2 3">
    <name type="scientific">Citrus sinensis</name>
    <name type="common">Sweet orange</name>
    <name type="synonym">Citrus aurantium var. sinensis</name>
    <dbReference type="NCBI Taxonomy" id="2711"/>
    <lineage>
        <taxon>Eukaryota</taxon>
        <taxon>Viridiplantae</taxon>
        <taxon>Streptophyta</taxon>
        <taxon>Embryophyta</taxon>
        <taxon>Tracheophyta</taxon>
        <taxon>Spermatophyta</taxon>
        <taxon>Magnoliopsida</taxon>
        <taxon>eudicotyledons</taxon>
        <taxon>Gunneridae</taxon>
        <taxon>Pentapetalae</taxon>
        <taxon>rosids</taxon>
        <taxon>malvids</taxon>
        <taxon>Sapindales</taxon>
        <taxon>Rutaceae</taxon>
        <taxon>Aurantioideae</taxon>
        <taxon>Citrus</taxon>
    </lineage>
</organism>
<proteinExistence type="predicted"/>
<gene>
    <name evidence="2" type="ORF">CISIN_1g036651mg</name>
</gene>
<keyword evidence="1" id="KW-0732">Signal</keyword>
<dbReference type="PaxDb" id="2711-XP_006470785.1"/>
<dbReference type="SMR" id="A0A067ESG7"/>